<proteinExistence type="predicted"/>
<name>A0ABX5F771_9CHRO</name>
<evidence type="ECO:0000313" key="2">
    <source>
        <dbReference type="Proteomes" id="UP000238218"/>
    </source>
</evidence>
<protein>
    <submittedName>
        <fullName evidence="1">Uncharacterized protein</fullName>
    </submittedName>
</protein>
<evidence type="ECO:0000313" key="1">
    <source>
        <dbReference type="EMBL" id="PSB36502.1"/>
    </source>
</evidence>
<reference evidence="1 2" key="2">
    <citation type="submission" date="2018-03" db="EMBL/GenBank/DDBJ databases">
        <title>The ancient ancestry and fast evolution of plastids.</title>
        <authorList>
            <person name="Moore K.R."/>
            <person name="Magnabosco C."/>
            <person name="Momper L."/>
            <person name="Gold D.A."/>
            <person name="Bosak T."/>
            <person name="Fournier G.P."/>
        </authorList>
    </citation>
    <scope>NUCLEOTIDE SEQUENCE [LARGE SCALE GENOMIC DNA]</scope>
    <source>
        <strain evidence="1 2">CCALA 015</strain>
    </source>
</reference>
<reference evidence="1 2" key="1">
    <citation type="submission" date="2018-02" db="EMBL/GenBank/DDBJ databases">
        <authorList>
            <person name="Moore K."/>
            <person name="Momper L."/>
        </authorList>
    </citation>
    <scope>NUCLEOTIDE SEQUENCE [LARGE SCALE GENOMIC DNA]</scope>
    <source>
        <strain evidence="1 2">CCALA 015</strain>
    </source>
</reference>
<dbReference type="EMBL" id="PVWP01000009">
    <property type="protein sequence ID" value="PSB36502.1"/>
    <property type="molecule type" value="Genomic_DNA"/>
</dbReference>
<organism evidence="1 2">
    <name type="scientific">Aphanothece cf. minutissima CCALA 015</name>
    <dbReference type="NCBI Taxonomy" id="2107695"/>
    <lineage>
        <taxon>Bacteria</taxon>
        <taxon>Bacillati</taxon>
        <taxon>Cyanobacteriota</taxon>
        <taxon>Cyanophyceae</taxon>
        <taxon>Oscillatoriophycideae</taxon>
        <taxon>Chroococcales</taxon>
        <taxon>Aphanothecaceae</taxon>
        <taxon>Aphanothece</taxon>
    </lineage>
</organism>
<dbReference type="Proteomes" id="UP000238218">
    <property type="component" value="Unassembled WGS sequence"/>
</dbReference>
<gene>
    <name evidence="1" type="ORF">C7B81_13065</name>
</gene>
<comment type="caution">
    <text evidence="1">The sequence shown here is derived from an EMBL/GenBank/DDBJ whole genome shotgun (WGS) entry which is preliminary data.</text>
</comment>
<sequence>MPPPFTAQQIALYMTKRRAGSRQELAAAAAGLSLSSAHRIDHGRLLPKAAKPLWLPSGAPLHQPICRLMPGLATCRSHSFENDVTSVHKLGIGLDIHLSTSQG</sequence>
<accession>A0ABX5F771</accession>
<keyword evidence="2" id="KW-1185">Reference proteome</keyword>